<evidence type="ECO:0000256" key="4">
    <source>
        <dbReference type="ARBA" id="ARBA00022452"/>
    </source>
</evidence>
<comment type="caution">
    <text evidence="15">The sequence shown here is derived from an EMBL/GenBank/DDBJ whole genome shotgun (WGS) entry which is preliminary data.</text>
</comment>
<keyword evidence="5 10" id="KW-0812">Transmembrane</keyword>
<dbReference type="RefSeq" id="WP_315651921.1">
    <property type="nucleotide sequence ID" value="NZ_JAVXZY010000007.1"/>
</dbReference>
<evidence type="ECO:0000259" key="14">
    <source>
        <dbReference type="Pfam" id="PF07715"/>
    </source>
</evidence>
<evidence type="ECO:0000256" key="5">
    <source>
        <dbReference type="ARBA" id="ARBA00022692"/>
    </source>
</evidence>
<evidence type="ECO:0000259" key="13">
    <source>
        <dbReference type="Pfam" id="PF00593"/>
    </source>
</evidence>
<dbReference type="NCBIfam" id="TIGR01782">
    <property type="entry name" value="TonB-Xanth-Caul"/>
    <property type="match status" value="1"/>
</dbReference>
<dbReference type="Pfam" id="PF07715">
    <property type="entry name" value="Plug"/>
    <property type="match status" value="1"/>
</dbReference>
<dbReference type="EMBL" id="JAVXZY010000007">
    <property type="protein sequence ID" value="MDT9001036.1"/>
    <property type="molecule type" value="Genomic_DNA"/>
</dbReference>
<dbReference type="InterPro" id="IPR037066">
    <property type="entry name" value="Plug_dom_sf"/>
</dbReference>
<keyword evidence="7 10" id="KW-0472">Membrane</keyword>
<dbReference type="InterPro" id="IPR036942">
    <property type="entry name" value="Beta-barrel_TonB_sf"/>
</dbReference>
<evidence type="ECO:0000313" key="16">
    <source>
        <dbReference type="Proteomes" id="UP001246372"/>
    </source>
</evidence>
<evidence type="ECO:0000313" key="15">
    <source>
        <dbReference type="EMBL" id="MDT9001036.1"/>
    </source>
</evidence>
<dbReference type="Proteomes" id="UP001246372">
    <property type="component" value="Unassembled WGS sequence"/>
</dbReference>
<keyword evidence="8 15" id="KW-0675">Receptor</keyword>
<dbReference type="PROSITE" id="PS52016">
    <property type="entry name" value="TONB_DEPENDENT_REC_3"/>
    <property type="match status" value="1"/>
</dbReference>
<sequence length="844" mass="90802">MSTLTSPQCRLRLLSLSLLAAFEVQAQTATLPPGQQLDAVVVTGQSASLRKAIKAQAAADNVVSVVSADDIGSLPDINASEALARMPGLSVQRDQGEGRYVSVRGLGPDLNSVTINGALVPAPENGRRGVSLDVLPAGLVRSLEVAKTLTPEMDANSLGGSIEVKTLSAFDLPDRLLSATVGASHDTLLGKSSPFASALWADRLAGGTLGIAVGLSGERRKFASDDVESGGAWTANGRMSGVELRDYLPVRDRQALGLNLDLRPNDRRAFYLRGFVSHFSDDEVRDRLTIGTITGGSAAEGQTFTGRVERRLRDRKYTRMISSLVLGGEQTLENWKISAALGHSKADEDQPNALNDVQFRQNNMAGLSFTDSTRPQINGPAGLYDTSAYKLNAITFQERFSRDQEKHAKLDVSSKHSFGEAETLFKVGAKLSRRSKSNDTDQWAFSSATASSPNYWGAGPMAMSSFLLGSELDFPQRIGLGIDPALVRARVQGLDRRAATNVAASTINDWTMNENIDSLYAQASTNWGNWTVLAGLRRERTAFDAAGSQIAVNGSVTPRKAGRSYANTLPNLQARYDIDNQTSVRAALTQAVVRANFSQLAPGVTLASPTEASIGNPDLKPLRAHNVDLGVERLLGSDGNLSLYLFNKDIKDFSYTTNLAGSAAWAGYTTATMAVNGDSASVKGLELSYSQALRQLPGWMGGLIVGANATFTDSKSKLSRFDKAAQALLSREVALPGQSDRVINLMLGYETGAFSGRIAANAKSRYLLQTGADVLDTNADNWVDAQTQLDLSLKYKLTPRLQLNAEVLNLTREKYYVYLGSKPFNVQNEQYGRSFRLSLTASVF</sequence>
<evidence type="ECO:0000256" key="7">
    <source>
        <dbReference type="ARBA" id="ARBA00023136"/>
    </source>
</evidence>
<proteinExistence type="inferred from homology"/>
<keyword evidence="4 10" id="KW-1134">Transmembrane beta strand</keyword>
<name>A0ABU3PGE5_9BURK</name>
<gene>
    <name evidence="15" type="ORF">RQP53_17290</name>
</gene>
<feature type="chain" id="PRO_5045489588" evidence="12">
    <location>
        <begin position="27"/>
        <end position="844"/>
    </location>
</feature>
<dbReference type="InterPro" id="IPR010104">
    <property type="entry name" value="TonB_rcpt_bac"/>
</dbReference>
<dbReference type="PANTHER" id="PTHR40980:SF4">
    <property type="entry name" value="TONB-DEPENDENT RECEPTOR-LIKE BETA-BARREL DOMAIN-CONTAINING PROTEIN"/>
    <property type="match status" value="1"/>
</dbReference>
<comment type="subcellular location">
    <subcellularLocation>
        <location evidence="1 10">Cell outer membrane</location>
        <topology evidence="1 10">Multi-pass membrane protein</topology>
    </subcellularLocation>
</comment>
<dbReference type="InterPro" id="IPR000531">
    <property type="entry name" value="Beta-barrel_TonB"/>
</dbReference>
<dbReference type="InterPro" id="IPR012910">
    <property type="entry name" value="Plug_dom"/>
</dbReference>
<feature type="domain" description="TonB-dependent receptor-like beta-barrel" evidence="13">
    <location>
        <begin position="352"/>
        <end position="810"/>
    </location>
</feature>
<protein>
    <submittedName>
        <fullName evidence="15">TonB-dependent receptor</fullName>
    </submittedName>
</protein>
<dbReference type="CDD" id="cd01347">
    <property type="entry name" value="ligand_gated_channel"/>
    <property type="match status" value="1"/>
</dbReference>
<evidence type="ECO:0000256" key="6">
    <source>
        <dbReference type="ARBA" id="ARBA00023077"/>
    </source>
</evidence>
<evidence type="ECO:0000256" key="11">
    <source>
        <dbReference type="RuleBase" id="RU003357"/>
    </source>
</evidence>
<keyword evidence="12" id="KW-0732">Signal</keyword>
<evidence type="ECO:0000256" key="9">
    <source>
        <dbReference type="ARBA" id="ARBA00023237"/>
    </source>
</evidence>
<accession>A0ABU3PGE5</accession>
<dbReference type="InterPro" id="IPR039426">
    <property type="entry name" value="TonB-dep_rcpt-like"/>
</dbReference>
<evidence type="ECO:0000256" key="1">
    <source>
        <dbReference type="ARBA" id="ARBA00004571"/>
    </source>
</evidence>
<evidence type="ECO:0000256" key="12">
    <source>
        <dbReference type="SAM" id="SignalP"/>
    </source>
</evidence>
<feature type="signal peptide" evidence="12">
    <location>
        <begin position="1"/>
        <end position="26"/>
    </location>
</feature>
<keyword evidence="16" id="KW-1185">Reference proteome</keyword>
<evidence type="ECO:0000256" key="10">
    <source>
        <dbReference type="PROSITE-ProRule" id="PRU01360"/>
    </source>
</evidence>
<dbReference type="Pfam" id="PF00593">
    <property type="entry name" value="TonB_dep_Rec_b-barrel"/>
    <property type="match status" value="1"/>
</dbReference>
<keyword evidence="9 10" id="KW-0998">Cell outer membrane</keyword>
<organism evidence="15 16">
    <name type="scientific">Roseateles aquae</name>
    <dbReference type="NCBI Taxonomy" id="3077235"/>
    <lineage>
        <taxon>Bacteria</taxon>
        <taxon>Pseudomonadati</taxon>
        <taxon>Pseudomonadota</taxon>
        <taxon>Betaproteobacteria</taxon>
        <taxon>Burkholderiales</taxon>
        <taxon>Sphaerotilaceae</taxon>
        <taxon>Roseateles</taxon>
    </lineage>
</organism>
<comment type="similarity">
    <text evidence="2 10 11">Belongs to the TonB-dependent receptor family.</text>
</comment>
<dbReference type="PANTHER" id="PTHR40980">
    <property type="entry name" value="PLUG DOMAIN-CONTAINING PROTEIN"/>
    <property type="match status" value="1"/>
</dbReference>
<keyword evidence="6 11" id="KW-0798">TonB box</keyword>
<dbReference type="Gene3D" id="2.170.130.10">
    <property type="entry name" value="TonB-dependent receptor, plug domain"/>
    <property type="match status" value="1"/>
</dbReference>
<reference evidence="15" key="1">
    <citation type="submission" date="2023-09" db="EMBL/GenBank/DDBJ databases">
        <title>Paucibacter sp. APW11 Genome sequencing and assembly.</title>
        <authorList>
            <person name="Kim I."/>
        </authorList>
    </citation>
    <scope>NUCLEOTIDE SEQUENCE</scope>
    <source>
        <strain evidence="15">APW11</strain>
    </source>
</reference>
<evidence type="ECO:0000256" key="3">
    <source>
        <dbReference type="ARBA" id="ARBA00022448"/>
    </source>
</evidence>
<evidence type="ECO:0000256" key="2">
    <source>
        <dbReference type="ARBA" id="ARBA00009810"/>
    </source>
</evidence>
<feature type="domain" description="TonB-dependent receptor plug" evidence="14">
    <location>
        <begin position="60"/>
        <end position="160"/>
    </location>
</feature>
<dbReference type="Gene3D" id="2.40.170.20">
    <property type="entry name" value="TonB-dependent receptor, beta-barrel domain"/>
    <property type="match status" value="1"/>
</dbReference>
<dbReference type="SUPFAM" id="SSF56935">
    <property type="entry name" value="Porins"/>
    <property type="match status" value="1"/>
</dbReference>
<evidence type="ECO:0000256" key="8">
    <source>
        <dbReference type="ARBA" id="ARBA00023170"/>
    </source>
</evidence>
<keyword evidence="3 10" id="KW-0813">Transport</keyword>